<reference evidence="1 2" key="1">
    <citation type="submission" date="2024-01" db="EMBL/GenBank/DDBJ databases">
        <title>The complete chloroplast genome sequence of Lithospermum erythrorhizon: insights into the phylogenetic relationship among Boraginaceae species and the maternal lineages of purple gromwells.</title>
        <authorList>
            <person name="Okada T."/>
            <person name="Watanabe K."/>
        </authorList>
    </citation>
    <scope>NUCLEOTIDE SEQUENCE [LARGE SCALE GENOMIC DNA]</scope>
</reference>
<evidence type="ECO:0000313" key="2">
    <source>
        <dbReference type="Proteomes" id="UP001454036"/>
    </source>
</evidence>
<keyword evidence="2" id="KW-1185">Reference proteome</keyword>
<name>A0AAV3QIM6_LITER</name>
<dbReference type="AlphaFoldDB" id="A0AAV3QIM6"/>
<proteinExistence type="predicted"/>
<accession>A0AAV3QIM6</accession>
<dbReference type="EMBL" id="BAABME010004663">
    <property type="protein sequence ID" value="GAA0163126.1"/>
    <property type="molecule type" value="Genomic_DNA"/>
</dbReference>
<comment type="caution">
    <text evidence="1">The sequence shown here is derived from an EMBL/GenBank/DDBJ whole genome shotgun (WGS) entry which is preliminary data.</text>
</comment>
<dbReference type="Proteomes" id="UP001454036">
    <property type="component" value="Unassembled WGS sequence"/>
</dbReference>
<protein>
    <submittedName>
        <fullName evidence="1">Uncharacterized protein</fullName>
    </submittedName>
</protein>
<evidence type="ECO:0000313" key="1">
    <source>
        <dbReference type="EMBL" id="GAA0163126.1"/>
    </source>
</evidence>
<sequence length="99" mass="10844">MRLPLEELLLELVHPQAFHRGNHGNLLVSAGYQVELCLKSLLEGSDRLGLPLSDGHQGVLVFVLPDSPHIGPAKPVFQLLKACNAPLRQPVEPLQRRSG</sequence>
<organism evidence="1 2">
    <name type="scientific">Lithospermum erythrorhizon</name>
    <name type="common">Purple gromwell</name>
    <name type="synonym">Lithospermum officinale var. erythrorhizon</name>
    <dbReference type="NCBI Taxonomy" id="34254"/>
    <lineage>
        <taxon>Eukaryota</taxon>
        <taxon>Viridiplantae</taxon>
        <taxon>Streptophyta</taxon>
        <taxon>Embryophyta</taxon>
        <taxon>Tracheophyta</taxon>
        <taxon>Spermatophyta</taxon>
        <taxon>Magnoliopsida</taxon>
        <taxon>eudicotyledons</taxon>
        <taxon>Gunneridae</taxon>
        <taxon>Pentapetalae</taxon>
        <taxon>asterids</taxon>
        <taxon>lamiids</taxon>
        <taxon>Boraginales</taxon>
        <taxon>Boraginaceae</taxon>
        <taxon>Boraginoideae</taxon>
        <taxon>Lithospermeae</taxon>
        <taxon>Lithospermum</taxon>
    </lineage>
</organism>
<gene>
    <name evidence="1" type="ORF">LIER_19074</name>
</gene>